<dbReference type="EMBL" id="JBANEI010000011">
    <property type="protein sequence ID" value="MEI2683098.1"/>
    <property type="molecule type" value="Genomic_DNA"/>
</dbReference>
<name>A0ABU8DHV7_ERWAP</name>
<keyword evidence="1" id="KW-0732">Signal</keyword>
<keyword evidence="3" id="KW-1185">Reference proteome</keyword>
<feature type="chain" id="PRO_5045255136" description="Lysozyme inhibitor LprI N-terminal domain-containing protein" evidence="1">
    <location>
        <begin position="20"/>
        <end position="139"/>
    </location>
</feature>
<evidence type="ECO:0000256" key="1">
    <source>
        <dbReference type="SAM" id="SignalP"/>
    </source>
</evidence>
<dbReference type="Gene3D" id="1.20.1270.180">
    <property type="match status" value="1"/>
</dbReference>
<dbReference type="Proteomes" id="UP001306592">
    <property type="component" value="Unassembled WGS sequence"/>
</dbReference>
<feature type="signal peptide" evidence="1">
    <location>
        <begin position="1"/>
        <end position="19"/>
    </location>
</feature>
<evidence type="ECO:0008006" key="4">
    <source>
        <dbReference type="Google" id="ProtNLM"/>
    </source>
</evidence>
<reference evidence="2 3" key="1">
    <citation type="submission" date="2024-02" db="EMBL/GenBank/DDBJ databases">
        <title>First report Erwinia aphidicola in onion in Chile.</title>
        <authorList>
            <person name="Valenzuela M."/>
            <person name="Pena M."/>
            <person name="Dutta B."/>
        </authorList>
    </citation>
    <scope>NUCLEOTIDE SEQUENCE [LARGE SCALE GENOMIC DNA]</scope>
    <source>
        <strain evidence="2 3">QCJ3A</strain>
    </source>
</reference>
<accession>A0ABU8DHV7</accession>
<evidence type="ECO:0000313" key="2">
    <source>
        <dbReference type="EMBL" id="MEI2683098.1"/>
    </source>
</evidence>
<proteinExistence type="predicted"/>
<sequence>MIKYRVLAVLMLSVTASDAEDKIDYFKNETVESCYSKPMSQAVQGCMEDLSNKKQTEYEREFNNFLNKIISSNSSFNNFADFHHSVLAAKKSWDDFIKNECMAIAQLDIKGSYAYQSDYSACLVKGYQQRIIYYKAYQL</sequence>
<gene>
    <name evidence="2" type="ORF">V8N49_15720</name>
</gene>
<dbReference type="RefSeq" id="WP_048918593.1">
    <property type="nucleotide sequence ID" value="NZ_JBANEI010000011.1"/>
</dbReference>
<protein>
    <recommendedName>
        <fullName evidence="4">Lysozyme inhibitor LprI N-terminal domain-containing protein</fullName>
    </recommendedName>
</protein>
<evidence type="ECO:0000313" key="3">
    <source>
        <dbReference type="Proteomes" id="UP001306592"/>
    </source>
</evidence>
<comment type="caution">
    <text evidence="2">The sequence shown here is derived from an EMBL/GenBank/DDBJ whole genome shotgun (WGS) entry which is preliminary data.</text>
</comment>
<organism evidence="2 3">
    <name type="scientific">Erwinia aphidicola</name>
    <dbReference type="NCBI Taxonomy" id="68334"/>
    <lineage>
        <taxon>Bacteria</taxon>
        <taxon>Pseudomonadati</taxon>
        <taxon>Pseudomonadota</taxon>
        <taxon>Gammaproteobacteria</taxon>
        <taxon>Enterobacterales</taxon>
        <taxon>Erwiniaceae</taxon>
        <taxon>Erwinia</taxon>
    </lineage>
</organism>